<name>A0ABV4GWQ8_9ACTN</name>
<keyword evidence="2" id="KW-0547">Nucleotide-binding</keyword>
<dbReference type="Pfam" id="PF03029">
    <property type="entry name" value="ATP_bind_1"/>
    <property type="match status" value="1"/>
</dbReference>
<keyword evidence="4" id="KW-0342">GTP-binding</keyword>
<dbReference type="Proteomes" id="UP001565927">
    <property type="component" value="Unassembled WGS sequence"/>
</dbReference>
<evidence type="ECO:0000313" key="5">
    <source>
        <dbReference type="EMBL" id="MEZ0163720.1"/>
    </source>
</evidence>
<accession>A0ABV4GWQ8</accession>
<dbReference type="SUPFAM" id="SSF52540">
    <property type="entry name" value="P-loop containing nucleoside triphosphate hydrolases"/>
    <property type="match status" value="1"/>
</dbReference>
<evidence type="ECO:0000313" key="6">
    <source>
        <dbReference type="Proteomes" id="UP001565927"/>
    </source>
</evidence>
<sequence>PPARSPVSTPVRKVVVTGPFGAGKTTFATTVTQGLGDGTLTTTETGVSDETAALKSSTTVALDHTSFLVPPAPASAWAPTRVTLFGTPGQERFAFMWELLAQNMHGYLVLVDASRSTSIAQAADIVAAFARIAPRSPRLVAVSRWADPAGTRTRLAHLLGTSPAALVPCDPRDLDQSTTVLRLLLDGIHTLEGLSAPAAPVGAEA</sequence>
<comment type="caution">
    <text evidence="5">The sequence shown here is derived from an EMBL/GenBank/DDBJ whole genome shotgun (WGS) entry which is preliminary data.</text>
</comment>
<dbReference type="InterPro" id="IPR052705">
    <property type="entry name" value="Gliding_Motility_GTPase"/>
</dbReference>
<comment type="similarity">
    <text evidence="1">Belongs to the GPN-loop GTPase family.</text>
</comment>
<dbReference type="PANTHER" id="PTHR42708">
    <property type="entry name" value="ATP/GTP-BINDING PROTEIN-RELATED"/>
    <property type="match status" value="1"/>
</dbReference>
<feature type="non-terminal residue" evidence="5">
    <location>
        <position position="1"/>
    </location>
</feature>
<keyword evidence="6" id="KW-1185">Reference proteome</keyword>
<dbReference type="EMBL" id="JBGFTU010000002">
    <property type="protein sequence ID" value="MEZ0163720.1"/>
    <property type="molecule type" value="Genomic_DNA"/>
</dbReference>
<organism evidence="5 6">
    <name type="scientific">Kineococcus halophytocola</name>
    <dbReference type="NCBI Taxonomy" id="3234027"/>
    <lineage>
        <taxon>Bacteria</taxon>
        <taxon>Bacillati</taxon>
        <taxon>Actinomycetota</taxon>
        <taxon>Actinomycetes</taxon>
        <taxon>Kineosporiales</taxon>
        <taxon>Kineosporiaceae</taxon>
        <taxon>Kineococcus</taxon>
    </lineage>
</organism>
<evidence type="ECO:0000256" key="3">
    <source>
        <dbReference type="ARBA" id="ARBA00022801"/>
    </source>
</evidence>
<keyword evidence="3" id="KW-0378">Hydrolase</keyword>
<protein>
    <submittedName>
        <fullName evidence="5">ATP/GTP-binding protein</fullName>
    </submittedName>
</protein>
<dbReference type="RefSeq" id="WP_370439968.1">
    <property type="nucleotide sequence ID" value="NZ_JBGFTU010000002.1"/>
</dbReference>
<evidence type="ECO:0000256" key="4">
    <source>
        <dbReference type="ARBA" id="ARBA00023134"/>
    </source>
</evidence>
<evidence type="ECO:0000256" key="2">
    <source>
        <dbReference type="ARBA" id="ARBA00022741"/>
    </source>
</evidence>
<dbReference type="InterPro" id="IPR004130">
    <property type="entry name" value="Gpn"/>
</dbReference>
<gene>
    <name evidence="5" type="ORF">AB2L27_02940</name>
</gene>
<evidence type="ECO:0000256" key="1">
    <source>
        <dbReference type="ARBA" id="ARBA00005290"/>
    </source>
</evidence>
<reference evidence="5 6" key="1">
    <citation type="submission" date="2024-07" db="EMBL/GenBank/DDBJ databases">
        <authorList>
            <person name="Thanompreechachai J."/>
            <person name="Duangmal K."/>
        </authorList>
    </citation>
    <scope>NUCLEOTIDE SEQUENCE [LARGE SCALE GENOMIC DNA]</scope>
    <source>
        <strain evidence="5 6">LSe6-4</strain>
    </source>
</reference>
<proteinExistence type="inferred from homology"/>
<dbReference type="PANTHER" id="PTHR42708:SF1">
    <property type="entry name" value="GLIDING MOTILITY PROTEIN MGLA"/>
    <property type="match status" value="1"/>
</dbReference>
<dbReference type="InterPro" id="IPR027417">
    <property type="entry name" value="P-loop_NTPase"/>
</dbReference>
<dbReference type="Gene3D" id="3.40.50.300">
    <property type="entry name" value="P-loop containing nucleotide triphosphate hydrolases"/>
    <property type="match status" value="1"/>
</dbReference>